<dbReference type="InterPro" id="IPR027471">
    <property type="entry name" value="YbeD-like_sf"/>
</dbReference>
<dbReference type="SUPFAM" id="SSF117991">
    <property type="entry name" value="YbeD/HP0495-like"/>
    <property type="match status" value="1"/>
</dbReference>
<dbReference type="InterPro" id="IPR007454">
    <property type="entry name" value="UPF0250_YbeD-like"/>
</dbReference>
<name>A0A9X1HUJ1_9BACT</name>
<comment type="caution">
    <text evidence="1">The sequence shown here is derived from an EMBL/GenBank/DDBJ whole genome shotgun (WGS) entry which is preliminary data.</text>
</comment>
<dbReference type="Gene3D" id="3.30.70.260">
    <property type="match status" value="1"/>
</dbReference>
<organism evidence="1 2">
    <name type="scientific">Fulvivirga sedimenti</name>
    <dbReference type="NCBI Taxonomy" id="2879465"/>
    <lineage>
        <taxon>Bacteria</taxon>
        <taxon>Pseudomonadati</taxon>
        <taxon>Bacteroidota</taxon>
        <taxon>Cytophagia</taxon>
        <taxon>Cytophagales</taxon>
        <taxon>Fulvivirgaceae</taxon>
        <taxon>Fulvivirga</taxon>
    </lineage>
</organism>
<dbReference type="Proteomes" id="UP001139409">
    <property type="component" value="Unassembled WGS sequence"/>
</dbReference>
<dbReference type="AlphaFoldDB" id="A0A9X1HUJ1"/>
<gene>
    <name evidence="1" type="ORF">LDX50_25160</name>
</gene>
<dbReference type="Pfam" id="PF04359">
    <property type="entry name" value="DUF493"/>
    <property type="match status" value="1"/>
</dbReference>
<reference evidence="1" key="1">
    <citation type="submission" date="2021-09" db="EMBL/GenBank/DDBJ databases">
        <title>Fulvivirga sp. isolated from coastal sediment.</title>
        <authorList>
            <person name="Yu H."/>
        </authorList>
    </citation>
    <scope>NUCLEOTIDE SEQUENCE</scope>
    <source>
        <strain evidence="1">1062</strain>
    </source>
</reference>
<proteinExistence type="predicted"/>
<protein>
    <submittedName>
        <fullName evidence="1">DUF493 domain-containing protein</fullName>
    </submittedName>
</protein>
<sequence>MKHKDSIDSFRRQLENEYEWPSLYTFKFIVPKDKIQQVRELFAKHDVSERESSKGAYISLTSRVMADSSDQIIDIYVKANEIEGIIAL</sequence>
<accession>A0A9X1HUJ1</accession>
<dbReference type="EMBL" id="JAIXNE010000005">
    <property type="protein sequence ID" value="MCA6078186.1"/>
    <property type="molecule type" value="Genomic_DNA"/>
</dbReference>
<evidence type="ECO:0000313" key="1">
    <source>
        <dbReference type="EMBL" id="MCA6078186.1"/>
    </source>
</evidence>
<dbReference type="RefSeq" id="WP_225699041.1">
    <property type="nucleotide sequence ID" value="NZ_JAIXNE010000005.1"/>
</dbReference>
<evidence type="ECO:0000313" key="2">
    <source>
        <dbReference type="Proteomes" id="UP001139409"/>
    </source>
</evidence>
<keyword evidence="2" id="KW-1185">Reference proteome</keyword>